<evidence type="ECO:0000256" key="5">
    <source>
        <dbReference type="SAM" id="SignalP"/>
    </source>
</evidence>
<reference evidence="7 8" key="2">
    <citation type="journal article" date="2008" name="Bioinformatics">
        <title>Assembly reconciliation.</title>
        <authorList>
            <person name="Zimin A.V."/>
            <person name="Smith D.R."/>
            <person name="Sutton G."/>
            <person name="Yorke J.A."/>
        </authorList>
    </citation>
    <scope>NUCLEOTIDE SEQUENCE [LARGE SCALE GENOMIC DNA]</scope>
    <source>
        <strain evidence="7 8">TSC#14021-0224.01</strain>
    </source>
</reference>
<gene>
    <name evidence="7" type="primary">Dere\GG24519</name>
    <name evidence="7" type="synonym">dere_GLEANR_9239</name>
    <name evidence="7" type="synonym">GG24519</name>
    <name evidence="7" type="ORF">Dere_GG24519</name>
</gene>
<dbReference type="SUPFAM" id="SSF53474">
    <property type="entry name" value="alpha/beta-Hydrolases"/>
    <property type="match status" value="1"/>
</dbReference>
<evidence type="ECO:0000313" key="7">
    <source>
        <dbReference type="EMBL" id="EDV57473.2"/>
    </source>
</evidence>
<feature type="domain" description="Lipase" evidence="6">
    <location>
        <begin position="38"/>
        <end position="313"/>
    </location>
</feature>
<dbReference type="HOGENOM" id="CLU_027171_2_2_1"/>
<evidence type="ECO:0000259" key="6">
    <source>
        <dbReference type="Pfam" id="PF00151"/>
    </source>
</evidence>
<dbReference type="Proteomes" id="UP000008711">
    <property type="component" value="Unassembled WGS sequence"/>
</dbReference>
<name>B3N9L6_DROER</name>
<dbReference type="AlphaFoldDB" id="B3N9L6"/>
<dbReference type="InterPro" id="IPR033906">
    <property type="entry name" value="Lipase_N"/>
</dbReference>
<dbReference type="PANTHER" id="PTHR11610:SF177">
    <property type="entry name" value="IP13478P-RELATED"/>
    <property type="match status" value="1"/>
</dbReference>
<keyword evidence="8" id="KW-1185">Reference proteome</keyword>
<keyword evidence="5" id="KW-0732">Signal</keyword>
<dbReference type="EMBL" id="CH954177">
    <property type="protein sequence ID" value="EDV57473.2"/>
    <property type="molecule type" value="Genomic_DNA"/>
</dbReference>
<dbReference type="InterPro" id="IPR000734">
    <property type="entry name" value="TAG_lipase"/>
</dbReference>
<evidence type="ECO:0000313" key="8">
    <source>
        <dbReference type="Proteomes" id="UP000008711"/>
    </source>
</evidence>
<evidence type="ECO:0000256" key="1">
    <source>
        <dbReference type="ARBA" id="ARBA00004613"/>
    </source>
</evidence>
<evidence type="ECO:0000256" key="4">
    <source>
        <dbReference type="RuleBase" id="RU004262"/>
    </source>
</evidence>
<dbReference type="PRINTS" id="PR00821">
    <property type="entry name" value="TAGLIPASE"/>
</dbReference>
<sequence length="389" mass="43643">MKSTVWLPLLAFIWGSASANPIVGLFDPACQVVTGECPNKNVSFWLYSNSTRENPKLLNPLDLNPWDFQPPRPLKILIHGYTGYRDFAPNSYIRPVLLDHEDVYVISIDYGPLVAYPCYIQAVQNLPLVSRCLAQLINNLVDRAIVANDQIHLIGFSLGGQVAGQTANYVKRKLKRITGLDPAKPLFILGPDSRRLDQGDADFVDVIHTDAFGRGYLRSAGHVDFYPNFGVKQPGCMEENMQDPGSCNHERAPRFYAESINSTVGFWGRQCTSWLVQLLALCPTTGAQSLMGYRVSNELRGSYFLQTAGKSPFALGKMPDVDNRQTLAKFHLNFKHNEIANGYEPQLLEAFLELDKVKVVVNMDKADLDKQLNWTHRAEDEPLSKNLIK</sequence>
<dbReference type="KEGG" id="der:6542175"/>
<accession>B3N9L6</accession>
<evidence type="ECO:0000256" key="3">
    <source>
        <dbReference type="ARBA" id="ARBA00022525"/>
    </source>
</evidence>
<dbReference type="GO" id="GO:0017171">
    <property type="term" value="F:serine hydrolase activity"/>
    <property type="evidence" value="ECO:0007669"/>
    <property type="project" value="TreeGrafter"/>
</dbReference>
<dbReference type="Pfam" id="PF00151">
    <property type="entry name" value="Lipase"/>
    <property type="match status" value="1"/>
</dbReference>
<proteinExistence type="inferred from homology"/>
<dbReference type="CDD" id="cd00707">
    <property type="entry name" value="Pancreat_lipase_like"/>
    <property type="match status" value="1"/>
</dbReference>
<comment type="similarity">
    <text evidence="2 4">Belongs to the AB hydrolase superfamily. Lipase family.</text>
</comment>
<reference evidence="7 8" key="1">
    <citation type="journal article" date="2007" name="Nature">
        <title>Evolution of genes and genomes on the Drosophila phylogeny.</title>
        <authorList>
            <consortium name="Drosophila 12 Genomes Consortium"/>
            <person name="Clark A.G."/>
            <person name="Eisen M.B."/>
            <person name="Smith D.R."/>
            <person name="Bergman C.M."/>
            <person name="Oliver B."/>
            <person name="Markow T.A."/>
            <person name="Kaufman T.C."/>
            <person name="Kellis M."/>
            <person name="Gelbart W."/>
            <person name="Iyer V.N."/>
            <person name="Pollard D.A."/>
            <person name="Sackton T.B."/>
            <person name="Larracuente A.M."/>
            <person name="Singh N.D."/>
            <person name="Abad J.P."/>
            <person name="Abt D.N."/>
            <person name="Adryan B."/>
            <person name="Aguade M."/>
            <person name="Akashi H."/>
            <person name="Anderson W.W."/>
            <person name="Aquadro C.F."/>
            <person name="Ardell D.H."/>
            <person name="Arguello R."/>
            <person name="Artieri C.G."/>
            <person name="Barbash D.A."/>
            <person name="Barker D."/>
            <person name="Barsanti P."/>
            <person name="Batterham P."/>
            <person name="Batzoglou S."/>
            <person name="Begun D."/>
            <person name="Bhutkar A."/>
            <person name="Blanco E."/>
            <person name="Bosak S.A."/>
            <person name="Bradley R.K."/>
            <person name="Brand A.D."/>
            <person name="Brent M.R."/>
            <person name="Brooks A.N."/>
            <person name="Brown R.H."/>
            <person name="Butlin R.K."/>
            <person name="Caggese C."/>
            <person name="Calvi B.R."/>
            <person name="Bernardo de Carvalho A."/>
            <person name="Caspi A."/>
            <person name="Castrezana S."/>
            <person name="Celniker S.E."/>
            <person name="Chang J.L."/>
            <person name="Chapple C."/>
            <person name="Chatterji S."/>
            <person name="Chinwalla A."/>
            <person name="Civetta A."/>
            <person name="Clifton S.W."/>
            <person name="Comeron J.M."/>
            <person name="Costello J.C."/>
            <person name="Coyne J.A."/>
            <person name="Daub J."/>
            <person name="David R.G."/>
            <person name="Delcher A.L."/>
            <person name="Delehaunty K."/>
            <person name="Do C.B."/>
            <person name="Ebling H."/>
            <person name="Edwards K."/>
            <person name="Eickbush T."/>
            <person name="Evans J.D."/>
            <person name="Filipski A."/>
            <person name="Findeiss S."/>
            <person name="Freyhult E."/>
            <person name="Fulton L."/>
            <person name="Fulton R."/>
            <person name="Garcia A.C."/>
            <person name="Gardiner A."/>
            <person name="Garfield D.A."/>
            <person name="Garvin B.E."/>
            <person name="Gibson G."/>
            <person name="Gilbert D."/>
            <person name="Gnerre S."/>
            <person name="Godfrey J."/>
            <person name="Good R."/>
            <person name="Gotea V."/>
            <person name="Gravely B."/>
            <person name="Greenberg A.J."/>
            <person name="Griffiths-Jones S."/>
            <person name="Gross S."/>
            <person name="Guigo R."/>
            <person name="Gustafson E.A."/>
            <person name="Haerty W."/>
            <person name="Hahn M.W."/>
            <person name="Halligan D.L."/>
            <person name="Halpern A.L."/>
            <person name="Halter G.M."/>
            <person name="Han M.V."/>
            <person name="Heger A."/>
            <person name="Hillier L."/>
            <person name="Hinrichs A.S."/>
            <person name="Holmes I."/>
            <person name="Hoskins R.A."/>
            <person name="Hubisz M.J."/>
            <person name="Hultmark D."/>
            <person name="Huntley M.A."/>
            <person name="Jaffe D.B."/>
            <person name="Jagadeeshan S."/>
            <person name="Jeck W.R."/>
            <person name="Johnson J."/>
            <person name="Jones C.D."/>
            <person name="Jordan W.C."/>
            <person name="Karpen G.H."/>
            <person name="Kataoka E."/>
            <person name="Keightley P.D."/>
            <person name="Kheradpour P."/>
            <person name="Kirkness E.F."/>
            <person name="Koerich L.B."/>
            <person name="Kristiansen K."/>
            <person name="Kudrna D."/>
            <person name="Kulathinal R.J."/>
            <person name="Kumar S."/>
            <person name="Kwok R."/>
            <person name="Lander E."/>
            <person name="Langley C.H."/>
            <person name="Lapoint R."/>
            <person name="Lazzaro B.P."/>
            <person name="Lee S.J."/>
            <person name="Levesque L."/>
            <person name="Li R."/>
            <person name="Lin C.F."/>
            <person name="Lin M.F."/>
            <person name="Lindblad-Toh K."/>
            <person name="Llopart A."/>
            <person name="Long M."/>
            <person name="Low L."/>
            <person name="Lozovsky E."/>
            <person name="Lu J."/>
            <person name="Luo M."/>
            <person name="Machado C.A."/>
            <person name="Makalowski W."/>
            <person name="Marzo M."/>
            <person name="Matsuda M."/>
            <person name="Matzkin L."/>
            <person name="McAllister B."/>
            <person name="McBride C.S."/>
            <person name="McKernan B."/>
            <person name="McKernan K."/>
            <person name="Mendez-Lago M."/>
            <person name="Minx P."/>
            <person name="Mollenhauer M.U."/>
            <person name="Montooth K."/>
            <person name="Mount S.M."/>
            <person name="Mu X."/>
            <person name="Myers E."/>
            <person name="Negre B."/>
            <person name="Newfeld S."/>
            <person name="Nielsen R."/>
            <person name="Noor M.A."/>
            <person name="O'Grady P."/>
            <person name="Pachter L."/>
            <person name="Papaceit M."/>
            <person name="Parisi M.J."/>
            <person name="Parisi M."/>
            <person name="Parts L."/>
            <person name="Pedersen J.S."/>
            <person name="Pesole G."/>
            <person name="Phillippy A.M."/>
            <person name="Ponting C.P."/>
            <person name="Pop M."/>
            <person name="Porcelli D."/>
            <person name="Powell J.R."/>
            <person name="Prohaska S."/>
            <person name="Pruitt K."/>
            <person name="Puig M."/>
            <person name="Quesneville H."/>
            <person name="Ram K.R."/>
            <person name="Rand D."/>
            <person name="Rasmussen M.D."/>
            <person name="Reed L.K."/>
            <person name="Reenan R."/>
            <person name="Reily A."/>
            <person name="Remington K.A."/>
            <person name="Rieger T.T."/>
            <person name="Ritchie M.G."/>
            <person name="Robin C."/>
            <person name="Rogers Y.H."/>
            <person name="Rohde C."/>
            <person name="Rozas J."/>
            <person name="Rubenfield M.J."/>
            <person name="Ruiz A."/>
            <person name="Russo S."/>
            <person name="Salzberg S.L."/>
            <person name="Sanchez-Gracia A."/>
            <person name="Saranga D.J."/>
            <person name="Sato H."/>
            <person name="Schaeffer S.W."/>
            <person name="Schatz M.C."/>
            <person name="Schlenke T."/>
            <person name="Schwartz R."/>
            <person name="Segarra C."/>
            <person name="Singh R.S."/>
            <person name="Sirot L."/>
            <person name="Sirota M."/>
            <person name="Sisneros N.B."/>
            <person name="Smith C.D."/>
            <person name="Smith T.F."/>
            <person name="Spieth J."/>
            <person name="Stage D.E."/>
            <person name="Stark A."/>
            <person name="Stephan W."/>
            <person name="Strausberg R.L."/>
            <person name="Strempel S."/>
            <person name="Sturgill D."/>
            <person name="Sutton G."/>
            <person name="Sutton G.G."/>
            <person name="Tao W."/>
            <person name="Teichmann S."/>
            <person name="Tobari Y.N."/>
            <person name="Tomimura Y."/>
            <person name="Tsolas J.M."/>
            <person name="Valente V.L."/>
            <person name="Venter E."/>
            <person name="Venter J.C."/>
            <person name="Vicario S."/>
            <person name="Vieira F.G."/>
            <person name="Vilella A.J."/>
            <person name="Villasante A."/>
            <person name="Walenz B."/>
            <person name="Wang J."/>
            <person name="Wasserman M."/>
            <person name="Watts T."/>
            <person name="Wilson D."/>
            <person name="Wilson R.K."/>
            <person name="Wing R.A."/>
            <person name="Wolfner M.F."/>
            <person name="Wong A."/>
            <person name="Wong G.K."/>
            <person name="Wu C.I."/>
            <person name="Wu G."/>
            <person name="Yamamoto D."/>
            <person name="Yang H.P."/>
            <person name="Yang S.P."/>
            <person name="Yorke J.A."/>
            <person name="Yoshida K."/>
            <person name="Zdobnov E."/>
            <person name="Zhang P."/>
            <person name="Zhang Y."/>
            <person name="Zimin A.V."/>
            <person name="Baldwin J."/>
            <person name="Abdouelleil A."/>
            <person name="Abdulkadir J."/>
            <person name="Abebe A."/>
            <person name="Abera B."/>
            <person name="Abreu J."/>
            <person name="Acer S.C."/>
            <person name="Aftuck L."/>
            <person name="Alexander A."/>
            <person name="An P."/>
            <person name="Anderson E."/>
            <person name="Anderson S."/>
            <person name="Arachi H."/>
            <person name="Azer M."/>
            <person name="Bachantsang P."/>
            <person name="Barry A."/>
            <person name="Bayul T."/>
            <person name="Berlin A."/>
            <person name="Bessette D."/>
            <person name="Bloom T."/>
            <person name="Blye J."/>
            <person name="Boguslavskiy L."/>
            <person name="Bonnet C."/>
            <person name="Boukhgalter B."/>
            <person name="Bourzgui I."/>
            <person name="Brown A."/>
            <person name="Cahill P."/>
            <person name="Channer S."/>
            <person name="Cheshatsang Y."/>
            <person name="Chuda L."/>
            <person name="Citroen M."/>
            <person name="Collymore A."/>
            <person name="Cooke P."/>
            <person name="Costello M."/>
            <person name="D'Aco K."/>
            <person name="Daza R."/>
            <person name="De Haan G."/>
            <person name="DeGray S."/>
            <person name="DeMaso C."/>
            <person name="Dhargay N."/>
            <person name="Dooley K."/>
            <person name="Dooley E."/>
            <person name="Doricent M."/>
            <person name="Dorje P."/>
            <person name="Dorjee K."/>
            <person name="Dupes A."/>
            <person name="Elong R."/>
            <person name="Falk J."/>
            <person name="Farina A."/>
            <person name="Faro S."/>
            <person name="Ferguson D."/>
            <person name="Fisher S."/>
            <person name="Foley C.D."/>
            <person name="Franke A."/>
            <person name="Friedrich D."/>
            <person name="Gadbois L."/>
            <person name="Gearin G."/>
            <person name="Gearin C.R."/>
            <person name="Giannoukos G."/>
            <person name="Goode T."/>
            <person name="Graham J."/>
            <person name="Grandbois E."/>
            <person name="Grewal S."/>
            <person name="Gyaltsen K."/>
            <person name="Hafez N."/>
            <person name="Hagos B."/>
            <person name="Hall J."/>
            <person name="Henson C."/>
            <person name="Hollinger A."/>
            <person name="Honan T."/>
            <person name="Huard M.D."/>
            <person name="Hughes L."/>
            <person name="Hurhula B."/>
            <person name="Husby M.E."/>
            <person name="Kamat A."/>
            <person name="Kanga B."/>
            <person name="Kashin S."/>
            <person name="Khazanovich D."/>
            <person name="Kisner P."/>
            <person name="Lance K."/>
            <person name="Lara M."/>
            <person name="Lee W."/>
            <person name="Lennon N."/>
            <person name="Letendre F."/>
            <person name="LeVine R."/>
            <person name="Lipovsky A."/>
            <person name="Liu X."/>
            <person name="Liu J."/>
            <person name="Liu S."/>
            <person name="Lokyitsang T."/>
            <person name="Lokyitsang Y."/>
            <person name="Lubonja R."/>
            <person name="Lui A."/>
            <person name="MacDonald P."/>
            <person name="Magnisalis V."/>
            <person name="Maru K."/>
            <person name="Matthews C."/>
            <person name="McCusker W."/>
            <person name="McDonough S."/>
            <person name="Mehta T."/>
            <person name="Meldrim J."/>
            <person name="Meneus L."/>
            <person name="Mihai O."/>
            <person name="Mihalev A."/>
            <person name="Mihova T."/>
            <person name="Mittelman R."/>
            <person name="Mlenga V."/>
            <person name="Montmayeur A."/>
            <person name="Mulrain L."/>
            <person name="Navidi A."/>
            <person name="Naylor J."/>
            <person name="Negash T."/>
            <person name="Nguyen T."/>
            <person name="Nguyen N."/>
            <person name="Nicol R."/>
            <person name="Norbu C."/>
            <person name="Norbu N."/>
            <person name="Novod N."/>
            <person name="O'Neill B."/>
            <person name="Osman S."/>
            <person name="Markiewicz E."/>
            <person name="Oyono O.L."/>
            <person name="Patti C."/>
            <person name="Phunkhang P."/>
            <person name="Pierre F."/>
            <person name="Priest M."/>
            <person name="Raghuraman S."/>
            <person name="Rege F."/>
            <person name="Reyes R."/>
            <person name="Rise C."/>
            <person name="Rogov P."/>
            <person name="Ross K."/>
            <person name="Ryan E."/>
            <person name="Settipalli S."/>
            <person name="Shea T."/>
            <person name="Sherpa N."/>
            <person name="Shi L."/>
            <person name="Shih D."/>
            <person name="Sparrow T."/>
            <person name="Spaulding J."/>
            <person name="Stalker J."/>
            <person name="Stange-Thomann N."/>
            <person name="Stavropoulos S."/>
            <person name="Stone C."/>
            <person name="Strader C."/>
            <person name="Tesfaye S."/>
            <person name="Thomson T."/>
            <person name="Thoulutsang Y."/>
            <person name="Thoulutsang D."/>
            <person name="Topham K."/>
            <person name="Topping I."/>
            <person name="Tsamla T."/>
            <person name="Vassiliev H."/>
            <person name="Vo A."/>
            <person name="Wangchuk T."/>
            <person name="Wangdi T."/>
            <person name="Weiand M."/>
            <person name="Wilkinson J."/>
            <person name="Wilson A."/>
            <person name="Yadav S."/>
            <person name="Young G."/>
            <person name="Yu Q."/>
            <person name="Zembek L."/>
            <person name="Zhong D."/>
            <person name="Zimmer A."/>
            <person name="Zwirko Z."/>
            <person name="Jaffe D.B."/>
            <person name="Alvarez P."/>
            <person name="Brockman W."/>
            <person name="Butler J."/>
            <person name="Chin C."/>
            <person name="Gnerre S."/>
            <person name="Grabherr M."/>
            <person name="Kleber M."/>
            <person name="Mauceli E."/>
            <person name="MacCallum I."/>
        </authorList>
    </citation>
    <scope>NUCLEOTIDE SEQUENCE [LARGE SCALE GENOMIC DNA]</scope>
    <source>
        <strain evidence="7 8">TSC#14021-0224.01</strain>
    </source>
</reference>
<protein>
    <recommendedName>
        <fullName evidence="6">Lipase domain-containing protein</fullName>
    </recommendedName>
</protein>
<dbReference type="FunFam" id="3.40.50.1820:FF:000076">
    <property type="entry name" value="phospholipase A1"/>
    <property type="match status" value="1"/>
</dbReference>
<keyword evidence="3" id="KW-0964">Secreted</keyword>
<dbReference type="eggNOG" id="ENOG502SH66">
    <property type="taxonomic scope" value="Eukaryota"/>
</dbReference>
<dbReference type="InterPro" id="IPR029058">
    <property type="entry name" value="AB_hydrolase_fold"/>
</dbReference>
<feature type="signal peptide" evidence="5">
    <location>
        <begin position="1"/>
        <end position="19"/>
    </location>
</feature>
<feature type="chain" id="PRO_5006455187" description="Lipase domain-containing protein" evidence="5">
    <location>
        <begin position="20"/>
        <end position="389"/>
    </location>
</feature>
<dbReference type="GO" id="GO:0016298">
    <property type="term" value="F:lipase activity"/>
    <property type="evidence" value="ECO:0007669"/>
    <property type="project" value="InterPro"/>
</dbReference>
<dbReference type="OrthoDB" id="8183961at2759"/>
<dbReference type="GO" id="GO:0016042">
    <property type="term" value="P:lipid catabolic process"/>
    <property type="evidence" value="ECO:0007669"/>
    <property type="project" value="TreeGrafter"/>
</dbReference>
<dbReference type="GO" id="GO:0005615">
    <property type="term" value="C:extracellular space"/>
    <property type="evidence" value="ECO:0007669"/>
    <property type="project" value="TreeGrafter"/>
</dbReference>
<dbReference type="InterPro" id="IPR013818">
    <property type="entry name" value="Lipase"/>
</dbReference>
<dbReference type="PANTHER" id="PTHR11610">
    <property type="entry name" value="LIPASE"/>
    <property type="match status" value="1"/>
</dbReference>
<dbReference type="Gene3D" id="3.40.50.1820">
    <property type="entry name" value="alpha/beta hydrolase"/>
    <property type="match status" value="1"/>
</dbReference>
<organism evidence="7 8">
    <name type="scientific">Drosophila erecta</name>
    <name type="common">Fruit fly</name>
    <dbReference type="NCBI Taxonomy" id="7220"/>
    <lineage>
        <taxon>Eukaryota</taxon>
        <taxon>Metazoa</taxon>
        <taxon>Ecdysozoa</taxon>
        <taxon>Arthropoda</taxon>
        <taxon>Hexapoda</taxon>
        <taxon>Insecta</taxon>
        <taxon>Pterygota</taxon>
        <taxon>Neoptera</taxon>
        <taxon>Endopterygota</taxon>
        <taxon>Diptera</taxon>
        <taxon>Brachycera</taxon>
        <taxon>Muscomorpha</taxon>
        <taxon>Ephydroidea</taxon>
        <taxon>Drosophilidae</taxon>
        <taxon>Drosophila</taxon>
        <taxon>Sophophora</taxon>
    </lineage>
</organism>
<comment type="subcellular location">
    <subcellularLocation>
        <location evidence="1">Secreted</location>
    </subcellularLocation>
</comment>
<evidence type="ECO:0000256" key="2">
    <source>
        <dbReference type="ARBA" id="ARBA00010701"/>
    </source>
</evidence>